<feature type="compositionally biased region" description="Basic residues" evidence="1">
    <location>
        <begin position="123"/>
        <end position="135"/>
    </location>
</feature>
<reference evidence="3" key="1">
    <citation type="submission" date="2020-05" db="EMBL/GenBank/DDBJ databases">
        <authorList>
            <person name="Chiriac C."/>
            <person name="Salcher M."/>
            <person name="Ghai R."/>
            <person name="Kavagutti S V."/>
        </authorList>
    </citation>
    <scope>NUCLEOTIDE SEQUENCE</scope>
</reference>
<dbReference type="InterPro" id="IPR046284">
    <property type="entry name" value="DUF6321"/>
</dbReference>
<dbReference type="EMBL" id="LR798278">
    <property type="protein sequence ID" value="CAB5220151.1"/>
    <property type="molecule type" value="Genomic_DNA"/>
</dbReference>
<evidence type="ECO:0000313" key="3">
    <source>
        <dbReference type="EMBL" id="CAB5220151.1"/>
    </source>
</evidence>
<sequence>MPAKSKAQFRLMKAIEHNPRIAKKVGMSSGQAAEYTESNVAGKRYKKLPEHKAKGGPSLAVGRGEKLSVEKGAGLTEKGRSKYNRETGSHLKAPQPQGGSRRDSFCARMAGVVRHSKGDAKRAKASLKRWKCPSW</sequence>
<feature type="domain" description="DUF6321" evidence="2">
    <location>
        <begin position="71"/>
        <end position="130"/>
    </location>
</feature>
<dbReference type="Pfam" id="PF19846">
    <property type="entry name" value="DUF6321"/>
    <property type="match status" value="1"/>
</dbReference>
<name>A0A6J7WQ24_9CAUD</name>
<evidence type="ECO:0000259" key="2">
    <source>
        <dbReference type="Pfam" id="PF19846"/>
    </source>
</evidence>
<organism evidence="3">
    <name type="scientific">uncultured Caudovirales phage</name>
    <dbReference type="NCBI Taxonomy" id="2100421"/>
    <lineage>
        <taxon>Viruses</taxon>
        <taxon>Duplodnaviria</taxon>
        <taxon>Heunggongvirae</taxon>
        <taxon>Uroviricota</taxon>
        <taxon>Caudoviricetes</taxon>
        <taxon>Peduoviridae</taxon>
        <taxon>Maltschvirus</taxon>
        <taxon>Maltschvirus maltsch</taxon>
    </lineage>
</organism>
<proteinExistence type="predicted"/>
<feature type="compositionally biased region" description="Basic and acidic residues" evidence="1">
    <location>
        <begin position="77"/>
        <end position="89"/>
    </location>
</feature>
<protein>
    <recommendedName>
        <fullName evidence="2">DUF6321 domain-containing protein</fullName>
    </recommendedName>
</protein>
<gene>
    <name evidence="3" type="ORF">UFOVP239_68</name>
</gene>
<evidence type="ECO:0000256" key="1">
    <source>
        <dbReference type="SAM" id="MobiDB-lite"/>
    </source>
</evidence>
<feature type="region of interest" description="Disordered" evidence="1">
    <location>
        <begin position="48"/>
        <end position="135"/>
    </location>
</feature>
<accession>A0A6J7WQ24</accession>